<sequence>MKLRLAVLALLAALVLPFAGLASRPAAAADALTAQQKTAVESIIRNYLLEHPELLEEVMTALEKKRADEAALARNQIISEKAGILFNSARQVVLGNPKGDVTVVEFFDYRCGYCKRAHSDMAALLKEDGKIRFVLKEFPVLGPASKDAARVAVAVSRIAPEKYADFHQKLLLGRGEANLARATEVAVSIGIDKGRLEAEMGSPEIEATLDESYALANGLGLTGTPSYVIGNTVVPGAVGYDQLKQLVSQARCGTTTC</sequence>
<dbReference type="InterPro" id="IPR001853">
    <property type="entry name" value="DSBA-like_thioredoxin_dom"/>
</dbReference>
<feature type="chain" id="PRO_5038082569" evidence="5">
    <location>
        <begin position="29"/>
        <end position="257"/>
    </location>
</feature>
<gene>
    <name evidence="7" type="ORF">KL771_19190</name>
</gene>
<protein>
    <submittedName>
        <fullName evidence="7">DsbA family protein</fullName>
    </submittedName>
</protein>
<organism evidence="7 8">
    <name type="scientific">Prosthecodimorpha staleyi</name>
    <dbReference type="NCBI Taxonomy" id="2840188"/>
    <lineage>
        <taxon>Bacteria</taxon>
        <taxon>Pseudomonadati</taxon>
        <taxon>Pseudomonadota</taxon>
        <taxon>Alphaproteobacteria</taxon>
        <taxon>Hyphomicrobiales</taxon>
        <taxon>Ancalomicrobiaceae</taxon>
        <taxon>Prosthecodimorpha</taxon>
    </lineage>
</organism>
<dbReference type="Gene3D" id="3.40.30.10">
    <property type="entry name" value="Glutaredoxin"/>
    <property type="match status" value="1"/>
</dbReference>
<dbReference type="EMBL" id="JAHHZF010000009">
    <property type="protein sequence ID" value="MBT9291600.1"/>
    <property type="molecule type" value="Genomic_DNA"/>
</dbReference>
<feature type="domain" description="Thioredoxin" evidence="6">
    <location>
        <begin position="61"/>
        <end position="252"/>
    </location>
</feature>
<dbReference type="Pfam" id="PF01323">
    <property type="entry name" value="DSBA"/>
    <property type="match status" value="1"/>
</dbReference>
<dbReference type="Pfam" id="PF18312">
    <property type="entry name" value="ScsC_N"/>
    <property type="match status" value="1"/>
</dbReference>
<dbReference type="PROSITE" id="PS51352">
    <property type="entry name" value="THIOREDOXIN_2"/>
    <property type="match status" value="1"/>
</dbReference>
<evidence type="ECO:0000256" key="2">
    <source>
        <dbReference type="ARBA" id="ARBA00023002"/>
    </source>
</evidence>
<proteinExistence type="predicted"/>
<evidence type="ECO:0000259" key="6">
    <source>
        <dbReference type="PROSITE" id="PS51352"/>
    </source>
</evidence>
<reference evidence="7 8" key="1">
    <citation type="submission" date="2021-06" db="EMBL/GenBank/DDBJ databases">
        <authorList>
            <person name="Grouzdev D.S."/>
            <person name="Koziaeva V."/>
        </authorList>
    </citation>
    <scope>NUCLEOTIDE SEQUENCE [LARGE SCALE GENOMIC DNA]</scope>
    <source>
        <strain evidence="7 8">22</strain>
    </source>
</reference>
<keyword evidence="1 5" id="KW-0732">Signal</keyword>
<evidence type="ECO:0000256" key="4">
    <source>
        <dbReference type="ARBA" id="ARBA00023284"/>
    </source>
</evidence>
<evidence type="ECO:0000313" key="8">
    <source>
        <dbReference type="Proteomes" id="UP000766595"/>
    </source>
</evidence>
<keyword evidence="3" id="KW-1015">Disulfide bond</keyword>
<dbReference type="GO" id="GO:0016491">
    <property type="term" value="F:oxidoreductase activity"/>
    <property type="evidence" value="ECO:0007669"/>
    <property type="project" value="UniProtKB-KW"/>
</dbReference>
<keyword evidence="2" id="KW-0560">Oxidoreductase</keyword>
<dbReference type="InterPro" id="IPR041205">
    <property type="entry name" value="ScsC_N"/>
</dbReference>
<keyword evidence="8" id="KW-1185">Reference proteome</keyword>
<evidence type="ECO:0000256" key="5">
    <source>
        <dbReference type="SAM" id="SignalP"/>
    </source>
</evidence>
<keyword evidence="4" id="KW-0676">Redox-active center</keyword>
<feature type="signal peptide" evidence="5">
    <location>
        <begin position="1"/>
        <end position="28"/>
    </location>
</feature>
<dbReference type="RefSeq" id="WP_261970136.1">
    <property type="nucleotide sequence ID" value="NZ_JAHHZF010000009.1"/>
</dbReference>
<dbReference type="SUPFAM" id="SSF52833">
    <property type="entry name" value="Thioredoxin-like"/>
    <property type="match status" value="1"/>
</dbReference>
<dbReference type="Proteomes" id="UP000766595">
    <property type="component" value="Unassembled WGS sequence"/>
</dbReference>
<dbReference type="InterPro" id="IPR036249">
    <property type="entry name" value="Thioredoxin-like_sf"/>
</dbReference>
<dbReference type="PANTHER" id="PTHR13887">
    <property type="entry name" value="GLUTATHIONE S-TRANSFERASE KAPPA"/>
    <property type="match status" value="1"/>
</dbReference>
<comment type="caution">
    <text evidence="7">The sequence shown here is derived from an EMBL/GenBank/DDBJ whole genome shotgun (WGS) entry which is preliminary data.</text>
</comment>
<name>A0A947D5U5_9HYPH</name>
<evidence type="ECO:0000256" key="1">
    <source>
        <dbReference type="ARBA" id="ARBA00022729"/>
    </source>
</evidence>
<accession>A0A947D5U5</accession>
<dbReference type="AlphaFoldDB" id="A0A947D5U5"/>
<evidence type="ECO:0000256" key="3">
    <source>
        <dbReference type="ARBA" id="ARBA00023157"/>
    </source>
</evidence>
<dbReference type="PANTHER" id="PTHR13887:SF14">
    <property type="entry name" value="DISULFIDE BOND FORMATION PROTEIN D"/>
    <property type="match status" value="1"/>
</dbReference>
<dbReference type="CDD" id="cd03023">
    <property type="entry name" value="DsbA_Com1_like"/>
    <property type="match status" value="1"/>
</dbReference>
<dbReference type="InterPro" id="IPR013766">
    <property type="entry name" value="Thioredoxin_domain"/>
</dbReference>
<evidence type="ECO:0000313" key="7">
    <source>
        <dbReference type="EMBL" id="MBT9291600.1"/>
    </source>
</evidence>